<dbReference type="EMBL" id="HBHW01030165">
    <property type="protein sequence ID" value="CAE0055314.1"/>
    <property type="molecule type" value="Transcribed_RNA"/>
</dbReference>
<name>A0A7S3EHU7_9RHOD</name>
<reference evidence="1" key="1">
    <citation type="submission" date="2021-01" db="EMBL/GenBank/DDBJ databases">
        <authorList>
            <person name="Corre E."/>
            <person name="Pelletier E."/>
            <person name="Niang G."/>
            <person name="Scheremetjew M."/>
            <person name="Finn R."/>
            <person name="Kale V."/>
            <person name="Holt S."/>
            <person name="Cochrane G."/>
            <person name="Meng A."/>
            <person name="Brown T."/>
            <person name="Cohen L."/>
        </authorList>
    </citation>
    <scope>NUCLEOTIDE SEQUENCE</scope>
    <source>
        <strain evidence="1">CCMP 769</strain>
    </source>
</reference>
<gene>
    <name evidence="1" type="ORF">RMAR00112_LOCUS23344</name>
</gene>
<accession>A0A7S3EHU7</accession>
<dbReference type="AlphaFoldDB" id="A0A7S3EHU7"/>
<protein>
    <submittedName>
        <fullName evidence="1">Uncharacterized protein</fullName>
    </submittedName>
</protein>
<proteinExistence type="predicted"/>
<sequence length="149" mass="16690">MAIFDAIGTTLSGMFNSHGDEWTASSEEANEELSRSLSPILYKAHQLCSSSRIYPYIYKPFPMSGSNLGIILASSTRIRMRMSSLQAWPKAFQMVCEQLENAVVSAFETSHQVCEKQGACRTFLLRMDLDEMKSASTDGEQHEHLGSLW</sequence>
<evidence type="ECO:0000313" key="1">
    <source>
        <dbReference type="EMBL" id="CAE0055314.1"/>
    </source>
</evidence>
<organism evidence="1">
    <name type="scientific">Rhodosorus marinus</name>
    <dbReference type="NCBI Taxonomy" id="101924"/>
    <lineage>
        <taxon>Eukaryota</taxon>
        <taxon>Rhodophyta</taxon>
        <taxon>Stylonematophyceae</taxon>
        <taxon>Stylonematales</taxon>
        <taxon>Stylonemataceae</taxon>
        <taxon>Rhodosorus</taxon>
    </lineage>
</organism>